<feature type="domain" description="MaoC-like" evidence="1">
    <location>
        <begin position="224"/>
        <end position="331"/>
    </location>
</feature>
<dbReference type="InterPro" id="IPR024264">
    <property type="entry name" value="DUF3786"/>
</dbReference>
<dbReference type="PANTHER" id="PTHR43664:SF1">
    <property type="entry name" value="BETA-METHYLMALYL-COA DEHYDRATASE"/>
    <property type="match status" value="1"/>
</dbReference>
<feature type="domain" description="DUF3786" evidence="2">
    <location>
        <begin position="25"/>
        <end position="200"/>
    </location>
</feature>
<evidence type="ECO:0000313" key="4">
    <source>
        <dbReference type="Proteomes" id="UP000539642"/>
    </source>
</evidence>
<dbReference type="InterPro" id="IPR029069">
    <property type="entry name" value="HotDog_dom_sf"/>
</dbReference>
<dbReference type="CDD" id="cd03454">
    <property type="entry name" value="YdeM"/>
    <property type="match status" value="1"/>
</dbReference>
<gene>
    <name evidence="3" type="ORF">HNQ81_000966</name>
</gene>
<dbReference type="PANTHER" id="PTHR43664">
    <property type="entry name" value="MONOAMINE OXIDASE-RELATED"/>
    <property type="match status" value="1"/>
</dbReference>
<dbReference type="Gene3D" id="3.10.129.10">
    <property type="entry name" value="Hotdog Thioesterase"/>
    <property type="match status" value="1"/>
</dbReference>
<accession>A0A840URG7</accession>
<evidence type="ECO:0000259" key="2">
    <source>
        <dbReference type="Pfam" id="PF12654"/>
    </source>
</evidence>
<dbReference type="AlphaFoldDB" id="A0A840URG7"/>
<keyword evidence="4" id="KW-1185">Reference proteome</keyword>
<comment type="caution">
    <text evidence="3">The sequence shown here is derived from an EMBL/GenBank/DDBJ whole genome shotgun (WGS) entry which is preliminary data.</text>
</comment>
<evidence type="ECO:0000313" key="3">
    <source>
        <dbReference type="EMBL" id="MBB5347253.1"/>
    </source>
</evidence>
<dbReference type="InterPro" id="IPR002539">
    <property type="entry name" value="MaoC-like_dom"/>
</dbReference>
<dbReference type="Proteomes" id="UP000539642">
    <property type="component" value="Unassembled WGS sequence"/>
</dbReference>
<evidence type="ECO:0000259" key="1">
    <source>
        <dbReference type="Pfam" id="PF01575"/>
    </source>
</evidence>
<dbReference type="SUPFAM" id="SSF54637">
    <property type="entry name" value="Thioesterase/thiol ester dehydrase-isomerase"/>
    <property type="match status" value="1"/>
</dbReference>
<dbReference type="Pfam" id="PF01575">
    <property type="entry name" value="MaoC_dehydratas"/>
    <property type="match status" value="1"/>
</dbReference>
<dbReference type="InterPro" id="IPR052342">
    <property type="entry name" value="MCH/BMMD"/>
</dbReference>
<sequence length="363" mass="39692">MTDVSGFGGHGKIYEDLVKRLEDADIATLARHVNLPINTAGEIEVPFLGATYLISNTGVRRVDRRRCSDVTASALIHYVLTGCRNLPAGIFVPLAELAGPLFRNSSFSHSALEGPIIKRFQGRIQELLSIAVSIGGHEGGISGSGSVSVIFDVLPNVLLQLIFYDKDDEFPARATLLLDAHATKFIDFEALAVLISIFVQFLTNQAAMETGDMKERYLEDFEAGQTFQSERIRIDVDRIKSFAAEFDPQPFHLDERAATDTIFRGLVASGWHTAAITMKLLVEGDLKPAGGIVGASFDEFRWLQPVRPGDELRVESEVLAVRASTSRPDQGVIKVRTTTLNQNNEAVQVLVGNLIVLRSPVSS</sequence>
<protein>
    <submittedName>
        <fullName evidence="3">Acyl dehydratase</fullName>
    </submittedName>
</protein>
<reference evidence="3 4" key="1">
    <citation type="submission" date="2020-08" db="EMBL/GenBank/DDBJ databases">
        <title>Genomic Encyclopedia of Type Strains, Phase IV (KMG-IV): sequencing the most valuable type-strain genomes for metagenomic binning, comparative biology and taxonomic classification.</title>
        <authorList>
            <person name="Goeker M."/>
        </authorList>
    </citation>
    <scope>NUCLEOTIDE SEQUENCE [LARGE SCALE GENOMIC DNA]</scope>
    <source>
        <strain evidence="3 4">DSM 28570</strain>
    </source>
</reference>
<dbReference type="EMBL" id="JACHEO010000003">
    <property type="protein sequence ID" value="MBB5347253.1"/>
    <property type="molecule type" value="Genomic_DNA"/>
</dbReference>
<dbReference type="Pfam" id="PF12654">
    <property type="entry name" value="DUF3786"/>
    <property type="match status" value="1"/>
</dbReference>
<name>A0A840URG7_9BACT</name>
<organism evidence="3 4">
    <name type="scientific">Desulfoprunum benzoelyticum</name>
    <dbReference type="NCBI Taxonomy" id="1506996"/>
    <lineage>
        <taxon>Bacteria</taxon>
        <taxon>Pseudomonadati</taxon>
        <taxon>Thermodesulfobacteriota</taxon>
        <taxon>Desulfobulbia</taxon>
        <taxon>Desulfobulbales</taxon>
        <taxon>Desulfobulbaceae</taxon>
        <taxon>Desulfoprunum</taxon>
    </lineage>
</organism>
<proteinExistence type="predicted"/>